<keyword evidence="2" id="KW-0255">Endonuclease</keyword>
<proteinExistence type="predicted"/>
<evidence type="ECO:0000313" key="2">
    <source>
        <dbReference type="EMBL" id="MFD2158432.1"/>
    </source>
</evidence>
<dbReference type="InterPro" id="IPR005135">
    <property type="entry name" value="Endo/exonuclease/phosphatase"/>
</dbReference>
<gene>
    <name evidence="2" type="ORF">ACFSW8_05940</name>
</gene>
<reference evidence="3" key="1">
    <citation type="journal article" date="2019" name="Int. J. Syst. Evol. Microbiol.">
        <title>The Global Catalogue of Microorganisms (GCM) 10K type strain sequencing project: providing services to taxonomists for standard genome sequencing and annotation.</title>
        <authorList>
            <consortium name="The Broad Institute Genomics Platform"/>
            <consortium name="The Broad Institute Genome Sequencing Center for Infectious Disease"/>
            <person name="Wu L."/>
            <person name="Ma J."/>
        </authorList>
    </citation>
    <scope>NUCLEOTIDE SEQUENCE [LARGE SCALE GENOMIC DNA]</scope>
    <source>
        <strain evidence="3">CCUG 57942</strain>
    </source>
</reference>
<accession>A0ABW4Z992</accession>
<comment type="caution">
    <text evidence="2">The sequence shown here is derived from an EMBL/GenBank/DDBJ whole genome shotgun (WGS) entry which is preliminary data.</text>
</comment>
<dbReference type="PANTHER" id="PTHR41349:SF1">
    <property type="entry name" value="PROTEIN CBG08683"/>
    <property type="match status" value="1"/>
</dbReference>
<dbReference type="RefSeq" id="WP_377177698.1">
    <property type="nucleotide sequence ID" value="NZ_JBHUJB010000023.1"/>
</dbReference>
<dbReference type="Gene3D" id="3.60.10.10">
    <property type="entry name" value="Endonuclease/exonuclease/phosphatase"/>
    <property type="match status" value="1"/>
</dbReference>
<name>A0ABW4Z992_9BACT</name>
<evidence type="ECO:0000259" key="1">
    <source>
        <dbReference type="Pfam" id="PF03372"/>
    </source>
</evidence>
<keyword evidence="3" id="KW-1185">Reference proteome</keyword>
<keyword evidence="2" id="KW-0378">Hydrolase</keyword>
<dbReference type="SUPFAM" id="SSF56219">
    <property type="entry name" value="DNase I-like"/>
    <property type="match status" value="1"/>
</dbReference>
<feature type="domain" description="Endonuclease/exonuclease/phosphatase" evidence="1">
    <location>
        <begin position="37"/>
        <end position="313"/>
    </location>
</feature>
<sequence>MRKQWICRAVVVVGVVLGGMGAEFVGAAENDRLRVLVWNVWRGTNKVDQGPEKALALIKESKADVCLLQESYDIEGERPQFGPWAAEQLGWNVWQGKSPHLCVMSPYTMDQTFFHKAWHAIGAELTDPKGRKLHAFSIWIDYRSGAGAYLRAHPSASDQEVLDGESERSGRVAQAAGILKYLEAQSLLGLKTPLLVGGDWNCPSHLDWTEATAKAFPYRRALKLPVSWSMLEAGFVDSFRAVYPDPVKQPGDTWSPLFREKDGEVLPLNRIDRLYYKSNREVPMLRAVSAKVYPEVLEDNAIPVEDRAFPSDHAALLIEYEWVGGE</sequence>
<dbReference type="GO" id="GO:0004519">
    <property type="term" value="F:endonuclease activity"/>
    <property type="evidence" value="ECO:0007669"/>
    <property type="project" value="UniProtKB-KW"/>
</dbReference>
<organism evidence="2 3">
    <name type="scientific">Rubritalea tangerina</name>
    <dbReference type="NCBI Taxonomy" id="430798"/>
    <lineage>
        <taxon>Bacteria</taxon>
        <taxon>Pseudomonadati</taxon>
        <taxon>Verrucomicrobiota</taxon>
        <taxon>Verrucomicrobiia</taxon>
        <taxon>Verrucomicrobiales</taxon>
        <taxon>Rubritaleaceae</taxon>
        <taxon>Rubritalea</taxon>
    </lineage>
</organism>
<dbReference type="InterPro" id="IPR036691">
    <property type="entry name" value="Endo/exonu/phosph_ase_sf"/>
</dbReference>
<protein>
    <submittedName>
        <fullName evidence="2">Endonuclease/exonuclease/phosphatase family protein</fullName>
    </submittedName>
</protein>
<evidence type="ECO:0000313" key="3">
    <source>
        <dbReference type="Proteomes" id="UP001597389"/>
    </source>
</evidence>
<dbReference type="Proteomes" id="UP001597389">
    <property type="component" value="Unassembled WGS sequence"/>
</dbReference>
<keyword evidence="2" id="KW-0540">Nuclease</keyword>
<dbReference type="EMBL" id="JBHUJB010000023">
    <property type="protein sequence ID" value="MFD2158432.1"/>
    <property type="molecule type" value="Genomic_DNA"/>
</dbReference>
<dbReference type="Pfam" id="PF03372">
    <property type="entry name" value="Exo_endo_phos"/>
    <property type="match status" value="1"/>
</dbReference>
<dbReference type="PANTHER" id="PTHR41349">
    <property type="match status" value="1"/>
</dbReference>